<comment type="caution">
    <text evidence="8">The sequence shown here is derived from an EMBL/GenBank/DDBJ whole genome shotgun (WGS) entry which is preliminary data.</text>
</comment>
<dbReference type="PANTHER" id="PTHR31310">
    <property type="match status" value="1"/>
</dbReference>
<keyword evidence="3 6" id="KW-1133">Transmembrane helix</keyword>
<keyword evidence="4 6" id="KW-0472">Membrane</keyword>
<feature type="transmembrane region" description="Helical" evidence="6">
    <location>
        <begin position="139"/>
        <end position="155"/>
    </location>
</feature>
<feature type="transmembrane region" description="Helical" evidence="6">
    <location>
        <begin position="109"/>
        <end position="127"/>
    </location>
</feature>
<feature type="domain" description="Inositolphosphotransferase Aur1/Ipt1" evidence="7">
    <location>
        <begin position="76"/>
        <end position="258"/>
    </location>
</feature>
<evidence type="ECO:0000256" key="1">
    <source>
        <dbReference type="ARBA" id="ARBA00004141"/>
    </source>
</evidence>
<feature type="compositionally biased region" description="Low complexity" evidence="5">
    <location>
        <begin position="292"/>
        <end position="313"/>
    </location>
</feature>
<evidence type="ECO:0000256" key="5">
    <source>
        <dbReference type="SAM" id="MobiDB-lite"/>
    </source>
</evidence>
<dbReference type="GO" id="GO:0016020">
    <property type="term" value="C:membrane"/>
    <property type="evidence" value="ECO:0007669"/>
    <property type="project" value="UniProtKB-SubCell"/>
</dbReference>
<feature type="compositionally biased region" description="Low complexity" evidence="5">
    <location>
        <begin position="321"/>
        <end position="331"/>
    </location>
</feature>
<comment type="subcellular location">
    <subcellularLocation>
        <location evidence="1">Membrane</location>
        <topology evidence="1">Multi-pass membrane protein</topology>
    </subcellularLocation>
</comment>
<gene>
    <name evidence="8" type="ORF">IF129_02665</name>
</gene>
<feature type="transmembrane region" description="Helical" evidence="6">
    <location>
        <begin position="193"/>
        <end position="215"/>
    </location>
</feature>
<dbReference type="Pfam" id="PF14378">
    <property type="entry name" value="PAP2_3"/>
    <property type="match status" value="1"/>
</dbReference>
<protein>
    <submittedName>
        <fullName evidence="8">Phosphatase PAP2 family protein</fullName>
    </submittedName>
</protein>
<evidence type="ECO:0000313" key="9">
    <source>
        <dbReference type="Proteomes" id="UP000632289"/>
    </source>
</evidence>
<reference evidence="8" key="1">
    <citation type="submission" date="2020-09" db="EMBL/GenBank/DDBJ databases">
        <title>Secondary metabolite and genome analysis of marine Streptomyces chumphonensis KK1-2T.</title>
        <authorList>
            <person name="Phongsopitanun W."/>
            <person name="Kanchanasin P."/>
            <person name="Pittayakhajonwut P."/>
            <person name="Suwanborirux K."/>
            <person name="Tanasupawat S."/>
        </authorList>
    </citation>
    <scope>NUCLEOTIDE SEQUENCE</scope>
    <source>
        <strain evidence="8">KK1-2</strain>
    </source>
</reference>
<proteinExistence type="predicted"/>
<feature type="compositionally biased region" description="Basic and acidic residues" evidence="5">
    <location>
        <begin position="1"/>
        <end position="11"/>
    </location>
</feature>
<feature type="transmembrane region" description="Helical" evidence="6">
    <location>
        <begin position="246"/>
        <end position="264"/>
    </location>
</feature>
<feature type="transmembrane region" description="Helical" evidence="6">
    <location>
        <begin position="42"/>
        <end position="60"/>
    </location>
</feature>
<evidence type="ECO:0000256" key="4">
    <source>
        <dbReference type="ARBA" id="ARBA00023136"/>
    </source>
</evidence>
<dbReference type="AlphaFoldDB" id="A0A927IBE5"/>
<evidence type="ECO:0000256" key="2">
    <source>
        <dbReference type="ARBA" id="ARBA00022692"/>
    </source>
</evidence>
<dbReference type="CDD" id="cd03386">
    <property type="entry name" value="PAP2_Aur1_like"/>
    <property type="match status" value="1"/>
</dbReference>
<organism evidence="8 9">
    <name type="scientific">Streptomyces chumphonensis</name>
    <dbReference type="NCBI Taxonomy" id="1214925"/>
    <lineage>
        <taxon>Bacteria</taxon>
        <taxon>Bacillati</taxon>
        <taxon>Actinomycetota</taxon>
        <taxon>Actinomycetes</taxon>
        <taxon>Kitasatosporales</taxon>
        <taxon>Streptomycetaceae</taxon>
        <taxon>Streptomyces</taxon>
    </lineage>
</organism>
<dbReference type="EMBL" id="JACXYU010000001">
    <property type="protein sequence ID" value="MBD3930479.1"/>
    <property type="molecule type" value="Genomic_DNA"/>
</dbReference>
<dbReference type="RefSeq" id="WP_191207753.1">
    <property type="nucleotide sequence ID" value="NZ_BAABKL010000039.1"/>
</dbReference>
<feature type="region of interest" description="Disordered" evidence="5">
    <location>
        <begin position="278"/>
        <end position="365"/>
    </location>
</feature>
<accession>A0A927IBE5</accession>
<dbReference type="InterPro" id="IPR052185">
    <property type="entry name" value="IPC_Synthase-Related"/>
</dbReference>
<dbReference type="PANTHER" id="PTHR31310:SF7">
    <property type="entry name" value="PA-PHOSPHATASE RELATED-FAMILY PROTEIN DDB_G0268928"/>
    <property type="match status" value="1"/>
</dbReference>
<dbReference type="Proteomes" id="UP000632289">
    <property type="component" value="Unassembled WGS sequence"/>
</dbReference>
<dbReference type="InterPro" id="IPR026841">
    <property type="entry name" value="Aur1/Ipt1"/>
</dbReference>
<keyword evidence="2 6" id="KW-0812">Transmembrane</keyword>
<evidence type="ECO:0000259" key="7">
    <source>
        <dbReference type="Pfam" id="PF14378"/>
    </source>
</evidence>
<feature type="compositionally biased region" description="Pro residues" evidence="5">
    <location>
        <begin position="343"/>
        <end position="352"/>
    </location>
</feature>
<evidence type="ECO:0000256" key="3">
    <source>
        <dbReference type="ARBA" id="ARBA00022989"/>
    </source>
</evidence>
<keyword evidence="9" id="KW-1185">Reference proteome</keyword>
<evidence type="ECO:0000313" key="8">
    <source>
        <dbReference type="EMBL" id="MBD3930479.1"/>
    </source>
</evidence>
<feature type="transmembrane region" description="Helical" evidence="6">
    <location>
        <begin position="222"/>
        <end position="240"/>
    </location>
</feature>
<evidence type="ECO:0000256" key="6">
    <source>
        <dbReference type="SAM" id="Phobius"/>
    </source>
</evidence>
<feature type="region of interest" description="Disordered" evidence="5">
    <location>
        <begin position="1"/>
        <end position="33"/>
    </location>
</feature>
<name>A0A927IBE5_9ACTN</name>
<sequence>MGVPTTRHEGDDGVATASPLADNGASSRSRWARGRRSPRRPVIWVELGLIGVSYFVYSMIRNAVPEHETVAMKNAHWVWDLESGLGLAFEESWNHAINSVTWLIVSMNYYYATLHFVVTIGVLVWLYRFQPGRYAAARTALFATTGVALLGYYLYPLAPPRLMTGGDFIDTVIVHDTWGSMASGNMANVSNQYAAMPSMHIGWSAWCGVLIVLLARPLWVKALGVLYPVLTLVVIVATANHFWLDAVGGLLCLAFGFAVAWLWSGRLPHRLPAQAARRGRPDAGGVLPARGPEAGAPVPASAPAASEPAVPAGPDDRRQDVPPAAVPQAPVRAERSGGRPGPEEPAPAPVRPGPGGQAPARSSSS</sequence>